<dbReference type="EMBL" id="JABTEG010000002">
    <property type="protein sequence ID" value="KAG4305984.1"/>
    <property type="molecule type" value="Genomic_DNA"/>
</dbReference>
<protein>
    <submittedName>
        <fullName evidence="1">Uncharacterized protein</fullName>
    </submittedName>
</protein>
<proteinExistence type="predicted"/>
<organism evidence="1 2">
    <name type="scientific">Pneumocystis oryctolagi</name>
    <dbReference type="NCBI Taxonomy" id="42067"/>
    <lineage>
        <taxon>Eukaryota</taxon>
        <taxon>Fungi</taxon>
        <taxon>Dikarya</taxon>
        <taxon>Ascomycota</taxon>
        <taxon>Taphrinomycotina</taxon>
        <taxon>Pneumocystomycetes</taxon>
        <taxon>Pneumocystaceae</taxon>
        <taxon>Pneumocystis</taxon>
    </lineage>
</organism>
<comment type="caution">
    <text evidence="1">The sequence shown here is derived from an EMBL/GenBank/DDBJ whole genome shotgun (WGS) entry which is preliminary data.</text>
</comment>
<accession>A0ACB7CG95</accession>
<sequence>MKTVIFLKKKTNSSDNYERIFKDYGFYTVFIPVLTCTFVNQERLKSLLKNNPCTMFSAFIFTSKNSVYAFKEGCIHMNKQELEQIFNNITVYTVGPATFKEVKRLGFHKVFGKETGCAKILADFIISDHIDKRPILFLSGYRRMNDLEKKLSSSGIVLEELVVYKTEESEEFGHLFNEIINDQTLNINWIIFFSPYASNIVMKYIQMSAILQFKIATIGFTTLTYLNDKWNIKVNVTAQYPDANSLLKAIMNYEKDNCQD</sequence>
<evidence type="ECO:0000313" key="1">
    <source>
        <dbReference type="EMBL" id="KAG4305984.1"/>
    </source>
</evidence>
<evidence type="ECO:0000313" key="2">
    <source>
        <dbReference type="Proteomes" id="UP000768646"/>
    </source>
</evidence>
<keyword evidence="2" id="KW-1185">Reference proteome</keyword>
<name>A0ACB7CG95_9ASCO</name>
<dbReference type="Proteomes" id="UP000768646">
    <property type="component" value="Unassembled WGS sequence"/>
</dbReference>
<reference evidence="1 2" key="1">
    <citation type="journal article" date="2021" name="Commun. Biol.">
        <title>Genomic insights into the host specific adaptation of the Pneumocystis genus.</title>
        <authorList>
            <person name="Cisse O.H."/>
            <person name="Ma L."/>
            <person name="Dekker J.P."/>
            <person name="Khil P.P."/>
            <person name="Youn J.-H."/>
            <person name="Brenchley J.M."/>
            <person name="Blair R."/>
            <person name="Pahar B."/>
            <person name="Chabe M."/>
            <person name="Van Rompay K.K.A."/>
            <person name="Keesler R."/>
            <person name="Sukura A."/>
            <person name="Hirsch V."/>
            <person name="Kutty G."/>
            <person name="Liu Y."/>
            <person name="Peng L."/>
            <person name="Chen J."/>
            <person name="Song J."/>
            <person name="Weissenbacher-Lang C."/>
            <person name="Xu J."/>
            <person name="Upham N.S."/>
            <person name="Stajich J.E."/>
            <person name="Cuomo C.A."/>
            <person name="Cushion M.T."/>
            <person name="Kovacs J.A."/>
        </authorList>
    </citation>
    <scope>NUCLEOTIDE SEQUENCE [LARGE SCALE GENOMIC DNA]</scope>
    <source>
        <strain evidence="1 2">RABM</strain>
    </source>
</reference>
<gene>
    <name evidence="1" type="ORF">PORY_000894</name>
</gene>